<feature type="region of interest" description="Disordered" evidence="1">
    <location>
        <begin position="1"/>
        <end position="205"/>
    </location>
</feature>
<accession>A0A1M2VHU1</accession>
<feature type="region of interest" description="Disordered" evidence="1">
    <location>
        <begin position="313"/>
        <end position="357"/>
    </location>
</feature>
<dbReference type="InterPro" id="IPR027417">
    <property type="entry name" value="P-loop_NTPase"/>
</dbReference>
<feature type="region of interest" description="Disordered" evidence="1">
    <location>
        <begin position="381"/>
        <end position="421"/>
    </location>
</feature>
<reference evidence="2 3" key="1">
    <citation type="submission" date="2016-10" db="EMBL/GenBank/DDBJ databases">
        <title>Genome sequence of the basidiomycete white-rot fungus Trametes pubescens.</title>
        <authorList>
            <person name="Makela M.R."/>
            <person name="Granchi Z."/>
            <person name="Peng M."/>
            <person name="De Vries R.P."/>
            <person name="Grigoriev I."/>
            <person name="Riley R."/>
            <person name="Hilden K."/>
        </authorList>
    </citation>
    <scope>NUCLEOTIDE SEQUENCE [LARGE SCALE GENOMIC DNA]</scope>
    <source>
        <strain evidence="2 3">FBCC735</strain>
    </source>
</reference>
<sequence>MSQSTKRKRTRKPKKEKDSLSRQTSLWDAFGIKSSSKKNTPQASATTSENEAGPPDDVIDICSSDAEPVPEDSSLPPASSSPCPAESSSSNEKEERTSDGSKDVPIIIIDSSPLRSHARPRKLLPQHPPKPLYSIFAPRKRPDDRSSSQTPAPRGSTVSIAPFPDFSTQHVRGPQSVFHSSSSQTLPRILRDGPAEPQGSFDYSCLTRGRDQDAALASSAPPSNHSHSLDAATRERYYADIPEAHKSYPALNRLFAEPSHSAKEATDELTSSNFLWNDKWRPRRADQVLGNERSALYLRDWLLALKLHIARSDDKGKRKGKGTKRRRIIREVQRKRRRVGSEDPEEPWLAEDSTDDELPLEVAWESEDDPFPSKLSRLKRAETDEVMGDPPTSPSTLPQTVTDDPPSQRPNTIPAFSYKPPRIGNEVHSTILLSGPSGCGKTAAVYACAEELGWDVFEVYPGVGERSGAALNKLIGDVGKNHLVTQNRQQVTPEPDAREKKPLRPKTNFFAKRVASDDEVAVMPSHDPSSLPEVEQPKPQAEMMSVVSQSIVLVEEVDVLYKEDAGFWSALLKIIKECRRPIVLTCNDTSLVPFQDLPLQTTLNFTPCPPPLAVSYLQTMCLAEGRLLDCAMIERLYEYPDTPTEEHCIDSALHPDHILRPTQDLRKTINQLQLGDSSRIDSGSPVSSGTAQEDQSVERLVRIARCIELSSFVDSQLRRPAEELLRDHLSNNTSPSADDLLGYHHLIASPADMESHLPVTFSTYQWDEVIVDDLLSFAQTDHPAPAELRDRALHLHALNTPHCGALCPVLDSLKIPRELLVRDASAIFMDYEPWTRHMTRIDDARAAASLALMGQREGTRRTRNSQRLQAEEVRWVLAGDAELEVLRRTGFDVDDASGIPVV</sequence>
<feature type="compositionally biased region" description="Acidic residues" evidence="1">
    <location>
        <begin position="342"/>
        <end position="357"/>
    </location>
</feature>
<protein>
    <submittedName>
        <fullName evidence="2">ATPase family AAA domain-containing protein 5</fullName>
    </submittedName>
</protein>
<evidence type="ECO:0000313" key="2">
    <source>
        <dbReference type="EMBL" id="OJT07138.1"/>
    </source>
</evidence>
<proteinExistence type="predicted"/>
<dbReference type="Gene3D" id="3.40.50.300">
    <property type="entry name" value="P-loop containing nucleotide triphosphate hydrolases"/>
    <property type="match status" value="1"/>
</dbReference>
<dbReference type="GO" id="GO:0005634">
    <property type="term" value="C:nucleus"/>
    <property type="evidence" value="ECO:0007669"/>
    <property type="project" value="TreeGrafter"/>
</dbReference>
<dbReference type="STRING" id="154538.A0A1M2VHU1"/>
<dbReference type="OrthoDB" id="9996895at2759"/>
<keyword evidence="3" id="KW-1185">Reference proteome</keyword>
<evidence type="ECO:0000313" key="3">
    <source>
        <dbReference type="Proteomes" id="UP000184267"/>
    </source>
</evidence>
<name>A0A1M2VHU1_TRAPU</name>
<dbReference type="OMA" id="LWNDKWR"/>
<dbReference type="SUPFAM" id="SSF52540">
    <property type="entry name" value="P-loop containing nucleoside triphosphate hydrolases"/>
    <property type="match status" value="1"/>
</dbReference>
<dbReference type="PANTHER" id="PTHR23389">
    <property type="entry name" value="CHROMOSOME TRANSMISSION FIDELITY FACTOR 18"/>
    <property type="match status" value="1"/>
</dbReference>
<feature type="compositionally biased region" description="Polar residues" evidence="1">
    <location>
        <begin position="147"/>
        <end position="159"/>
    </location>
</feature>
<feature type="compositionally biased region" description="Basic residues" evidence="1">
    <location>
        <begin position="317"/>
        <end position="338"/>
    </location>
</feature>
<gene>
    <name evidence="2" type="ORF">TRAPUB_2004</name>
</gene>
<feature type="compositionally biased region" description="Polar residues" evidence="1">
    <location>
        <begin position="33"/>
        <end position="50"/>
    </location>
</feature>
<dbReference type="EMBL" id="MNAD01001217">
    <property type="protein sequence ID" value="OJT07138.1"/>
    <property type="molecule type" value="Genomic_DNA"/>
</dbReference>
<feature type="compositionally biased region" description="Basic and acidic residues" evidence="1">
    <location>
        <begin position="91"/>
        <end position="102"/>
    </location>
</feature>
<dbReference type="PANTHER" id="PTHR23389:SF21">
    <property type="entry name" value="ATPASE FAMILY AAA DOMAIN-CONTAINING PROTEIN 5"/>
    <property type="match status" value="1"/>
</dbReference>
<dbReference type="Proteomes" id="UP000184267">
    <property type="component" value="Unassembled WGS sequence"/>
</dbReference>
<evidence type="ECO:0000256" key="1">
    <source>
        <dbReference type="SAM" id="MobiDB-lite"/>
    </source>
</evidence>
<feature type="compositionally biased region" description="Low complexity" evidence="1">
    <location>
        <begin position="71"/>
        <end position="90"/>
    </location>
</feature>
<feature type="compositionally biased region" description="Polar residues" evidence="1">
    <location>
        <begin position="177"/>
        <end position="186"/>
    </location>
</feature>
<comment type="caution">
    <text evidence="2">The sequence shown here is derived from an EMBL/GenBank/DDBJ whole genome shotgun (WGS) entry which is preliminary data.</text>
</comment>
<organism evidence="2 3">
    <name type="scientific">Trametes pubescens</name>
    <name type="common">White-rot fungus</name>
    <dbReference type="NCBI Taxonomy" id="154538"/>
    <lineage>
        <taxon>Eukaryota</taxon>
        <taxon>Fungi</taxon>
        <taxon>Dikarya</taxon>
        <taxon>Basidiomycota</taxon>
        <taxon>Agaricomycotina</taxon>
        <taxon>Agaricomycetes</taxon>
        <taxon>Polyporales</taxon>
        <taxon>Polyporaceae</taxon>
        <taxon>Trametes</taxon>
    </lineage>
</organism>
<dbReference type="AlphaFoldDB" id="A0A1M2VHU1"/>
<dbReference type="GO" id="GO:0003677">
    <property type="term" value="F:DNA binding"/>
    <property type="evidence" value="ECO:0007669"/>
    <property type="project" value="TreeGrafter"/>
</dbReference>
<feature type="compositionally biased region" description="Basic residues" evidence="1">
    <location>
        <begin position="1"/>
        <end position="14"/>
    </location>
</feature>